<dbReference type="AlphaFoldDB" id="A8Q7P2"/>
<dbReference type="RefSeq" id="XP_001729546.1">
    <property type="nucleotide sequence ID" value="XM_001729494.1"/>
</dbReference>
<dbReference type="STRING" id="425265.A8Q7P2"/>
<evidence type="ECO:0000256" key="3">
    <source>
        <dbReference type="ARBA" id="ARBA00022490"/>
    </source>
</evidence>
<keyword evidence="8" id="KW-1185">Reference proteome</keyword>
<protein>
    <recommendedName>
        <fullName evidence="6">26S proteasome regulatory subunit Rpn7 N-terminal domain-containing protein</fullName>
    </recommendedName>
</protein>
<dbReference type="InParanoid" id="A8Q7P2"/>
<dbReference type="PANTHER" id="PTHR14145">
    <property type="entry name" value="26S PROTESOME SUBUNIT 6"/>
    <property type="match status" value="1"/>
</dbReference>
<dbReference type="EMBL" id="AAYY01000011">
    <property type="protein sequence ID" value="EDP42332.1"/>
    <property type="molecule type" value="Genomic_DNA"/>
</dbReference>
<evidence type="ECO:0000256" key="2">
    <source>
        <dbReference type="ARBA" id="ARBA00004496"/>
    </source>
</evidence>
<reference evidence="7 8" key="1">
    <citation type="journal article" date="2007" name="Proc. Natl. Acad. Sci. U.S.A.">
        <title>Dandruff-associated Malassezia genomes reveal convergent and divergent virulence traits shared with plant and human fungal pathogens.</title>
        <authorList>
            <person name="Xu J."/>
            <person name="Saunders C.W."/>
            <person name="Hu P."/>
            <person name="Grant R.A."/>
            <person name="Boekhout T."/>
            <person name="Kuramae E.E."/>
            <person name="Kronstad J.W."/>
            <person name="Deangelis Y.M."/>
            <person name="Reeder N.L."/>
            <person name="Johnstone K.R."/>
            <person name="Leland M."/>
            <person name="Fieno A.M."/>
            <person name="Begley W.M."/>
            <person name="Sun Y."/>
            <person name="Lacey M.P."/>
            <person name="Chaudhary T."/>
            <person name="Keough T."/>
            <person name="Chu L."/>
            <person name="Sears R."/>
            <person name="Yuan B."/>
            <person name="Dawson T.L.Jr."/>
        </authorList>
    </citation>
    <scope>NUCLEOTIDE SEQUENCE [LARGE SCALE GENOMIC DNA]</scope>
    <source>
        <strain evidence="8">ATCC MYA-4612 / CBS 7966</strain>
    </source>
</reference>
<dbReference type="GO" id="GO:0008180">
    <property type="term" value="C:COP9 signalosome"/>
    <property type="evidence" value="ECO:0007669"/>
    <property type="project" value="UniProtKB-KW"/>
</dbReference>
<dbReference type="Gene3D" id="1.25.40.570">
    <property type="match status" value="1"/>
</dbReference>
<keyword evidence="5" id="KW-0539">Nucleus</keyword>
<evidence type="ECO:0000256" key="4">
    <source>
        <dbReference type="ARBA" id="ARBA00022790"/>
    </source>
</evidence>
<dbReference type="Proteomes" id="UP000008837">
    <property type="component" value="Unassembled WGS sequence"/>
</dbReference>
<comment type="subcellular location">
    <subcellularLocation>
        <location evidence="2">Cytoplasm</location>
    </subcellularLocation>
    <subcellularLocation>
        <location evidence="1">Nucleus</location>
    </subcellularLocation>
</comment>
<evidence type="ECO:0000259" key="6">
    <source>
        <dbReference type="Pfam" id="PF10602"/>
    </source>
</evidence>
<dbReference type="GeneID" id="5853852"/>
<sequence>MYVADHVPALRCTASAEAAQYLQKHMWDVATFRRLCKQAGPALCVEDIEEWCTSTETHVLRERERLRTELNAYSTNRVQESARLAHHDLGDHYRKCGAWNQALEHYESEREFGTTNEHALVSYMSVMQTAYEAGEPTRVLACYDQADTIWQALEGTLVTPSASDAWRTVLAAGYVSEAQPTSLATHRDVRARLMAWRTLAQWSLCDVRGSLPEPHIDTQQVEVYTDIIGALQYAWYLVLWALCTNTPSLQRKRVMQVLEDPVFLSHTETVPAARTVLNAYLVSDWALCVHTLRNALPVWQSDPTIGVQRGRVLLHAVIMRLVKCHVQAYERVSLSSLKGLFGSNVSHMLIELIQHGALHARIDWACQVLEKEAPCLAPRHISDLTALRERMALVQRMTLDKQ</sequence>
<name>A8Q7P2_MALGO</name>
<comment type="caution">
    <text evidence="7">The sequence shown here is derived from an EMBL/GenBank/DDBJ whole genome shotgun (WGS) entry which is preliminary data.</text>
</comment>
<dbReference type="Pfam" id="PF10602">
    <property type="entry name" value="RPN7"/>
    <property type="match status" value="1"/>
</dbReference>
<evidence type="ECO:0000256" key="1">
    <source>
        <dbReference type="ARBA" id="ARBA00004123"/>
    </source>
</evidence>
<evidence type="ECO:0000313" key="7">
    <source>
        <dbReference type="EMBL" id="EDP42332.1"/>
    </source>
</evidence>
<organism evidence="7 8">
    <name type="scientific">Malassezia globosa (strain ATCC MYA-4612 / CBS 7966)</name>
    <name type="common">Dandruff-associated fungus</name>
    <dbReference type="NCBI Taxonomy" id="425265"/>
    <lineage>
        <taxon>Eukaryota</taxon>
        <taxon>Fungi</taxon>
        <taxon>Dikarya</taxon>
        <taxon>Basidiomycota</taxon>
        <taxon>Ustilaginomycotina</taxon>
        <taxon>Malasseziomycetes</taxon>
        <taxon>Malasseziales</taxon>
        <taxon>Malasseziaceae</taxon>
        <taxon>Malassezia</taxon>
    </lineage>
</organism>
<gene>
    <name evidence="7" type="ORF">MGL_3090</name>
</gene>
<feature type="domain" description="26S proteasome regulatory subunit Rpn7 N-terminal" evidence="6">
    <location>
        <begin position="49"/>
        <end position="196"/>
    </location>
</feature>
<dbReference type="VEuPathDB" id="FungiDB:MGL_3090"/>
<accession>A8Q7P2</accession>
<dbReference type="GO" id="GO:0005737">
    <property type="term" value="C:cytoplasm"/>
    <property type="evidence" value="ECO:0007669"/>
    <property type="project" value="UniProtKB-SubCell"/>
</dbReference>
<evidence type="ECO:0000256" key="5">
    <source>
        <dbReference type="ARBA" id="ARBA00023242"/>
    </source>
</evidence>
<dbReference type="InterPro" id="IPR045135">
    <property type="entry name" value="Rpn7_N"/>
</dbReference>
<evidence type="ECO:0000313" key="8">
    <source>
        <dbReference type="Proteomes" id="UP000008837"/>
    </source>
</evidence>
<dbReference type="KEGG" id="mgl:MGL_3090"/>
<dbReference type="OMA" id="KRGENTH"/>
<keyword evidence="4" id="KW-0736">Signalosome</keyword>
<dbReference type="InterPro" id="IPR019585">
    <property type="entry name" value="Rpn7/CSN1"/>
</dbReference>
<proteinExistence type="predicted"/>
<dbReference type="OrthoDB" id="422427at2759"/>
<keyword evidence="3" id="KW-0963">Cytoplasm</keyword>
<dbReference type="PANTHER" id="PTHR14145:SF2">
    <property type="entry name" value="COP9 SIGNALOSOME COMPLEX SUBUNIT 1"/>
    <property type="match status" value="1"/>
</dbReference>